<reference evidence="1" key="1">
    <citation type="journal article" date="2014" name="Int. J. Syst. Evol. Microbiol.">
        <title>Complete genome sequence of Corynebacterium casei LMG S-19264T (=DSM 44701T), isolated from a smear-ripened cheese.</title>
        <authorList>
            <consortium name="US DOE Joint Genome Institute (JGI-PGF)"/>
            <person name="Walter F."/>
            <person name="Albersmeier A."/>
            <person name="Kalinowski J."/>
            <person name="Ruckert C."/>
        </authorList>
    </citation>
    <scope>NUCLEOTIDE SEQUENCE</scope>
    <source>
        <strain evidence="1">VKM Ac-1069</strain>
    </source>
</reference>
<name>A0A9W6L5H1_9PSEU</name>
<comment type="caution">
    <text evidence="1">The sequence shown here is derived from an EMBL/GenBank/DDBJ whole genome shotgun (WGS) entry which is preliminary data.</text>
</comment>
<dbReference type="Proteomes" id="UP001143463">
    <property type="component" value="Unassembled WGS sequence"/>
</dbReference>
<dbReference type="EMBL" id="BSFQ01000021">
    <property type="protein sequence ID" value="GLL13428.1"/>
    <property type="molecule type" value="Genomic_DNA"/>
</dbReference>
<keyword evidence="2" id="KW-1185">Reference proteome</keyword>
<protein>
    <submittedName>
        <fullName evidence="1">Uncharacterized protein</fullName>
    </submittedName>
</protein>
<organism evidence="1 2">
    <name type="scientific">Pseudonocardia halophobica</name>
    <dbReference type="NCBI Taxonomy" id="29401"/>
    <lineage>
        <taxon>Bacteria</taxon>
        <taxon>Bacillati</taxon>
        <taxon>Actinomycetota</taxon>
        <taxon>Actinomycetes</taxon>
        <taxon>Pseudonocardiales</taxon>
        <taxon>Pseudonocardiaceae</taxon>
        <taxon>Pseudonocardia</taxon>
    </lineage>
</organism>
<evidence type="ECO:0000313" key="2">
    <source>
        <dbReference type="Proteomes" id="UP001143463"/>
    </source>
</evidence>
<reference evidence="1" key="2">
    <citation type="submission" date="2023-01" db="EMBL/GenBank/DDBJ databases">
        <authorList>
            <person name="Sun Q."/>
            <person name="Evtushenko L."/>
        </authorList>
    </citation>
    <scope>NUCLEOTIDE SEQUENCE</scope>
    <source>
        <strain evidence="1">VKM Ac-1069</strain>
    </source>
</reference>
<evidence type="ECO:0000313" key="1">
    <source>
        <dbReference type="EMBL" id="GLL13428.1"/>
    </source>
</evidence>
<gene>
    <name evidence="1" type="ORF">GCM10017577_45710</name>
</gene>
<accession>A0A9W6L5H1</accession>
<dbReference type="AlphaFoldDB" id="A0A9W6L5H1"/>
<sequence>MRIMDAVGLVTGGASARWSGWTRRRAYDCRPFGRLLRFDRVEGSGDAAAGRAECTAFRGRA</sequence>
<proteinExistence type="predicted"/>